<feature type="compositionally biased region" description="Acidic residues" evidence="1">
    <location>
        <begin position="32"/>
        <end position="68"/>
    </location>
</feature>
<dbReference type="STRING" id="391625.PPSIR1_15625"/>
<reference evidence="3 4" key="1">
    <citation type="submission" date="2007-06" db="EMBL/GenBank/DDBJ databases">
        <authorList>
            <person name="Shimkets L."/>
            <person name="Ferriera S."/>
            <person name="Johnson J."/>
            <person name="Kravitz S."/>
            <person name="Beeson K."/>
            <person name="Sutton G."/>
            <person name="Rogers Y.-H."/>
            <person name="Friedman R."/>
            <person name="Frazier M."/>
            <person name="Venter J.C."/>
        </authorList>
    </citation>
    <scope>NUCLEOTIDE SEQUENCE [LARGE SCALE GENOMIC DNA]</scope>
    <source>
        <strain evidence="3 4">SIR-1</strain>
    </source>
</reference>
<keyword evidence="2" id="KW-0732">Signal</keyword>
<evidence type="ECO:0000256" key="1">
    <source>
        <dbReference type="SAM" id="MobiDB-lite"/>
    </source>
</evidence>
<organism evidence="3 4">
    <name type="scientific">Plesiocystis pacifica SIR-1</name>
    <dbReference type="NCBI Taxonomy" id="391625"/>
    <lineage>
        <taxon>Bacteria</taxon>
        <taxon>Pseudomonadati</taxon>
        <taxon>Myxococcota</taxon>
        <taxon>Polyangia</taxon>
        <taxon>Nannocystales</taxon>
        <taxon>Nannocystaceae</taxon>
        <taxon>Plesiocystis</taxon>
    </lineage>
</organism>
<feature type="signal peptide" evidence="2">
    <location>
        <begin position="1"/>
        <end position="23"/>
    </location>
</feature>
<dbReference type="PROSITE" id="PS51257">
    <property type="entry name" value="PROKAR_LIPOPROTEIN"/>
    <property type="match status" value="1"/>
</dbReference>
<name>A6GH93_9BACT</name>
<dbReference type="AlphaFoldDB" id="A6GH93"/>
<dbReference type="OrthoDB" id="53254at2"/>
<dbReference type="InterPro" id="IPR013783">
    <property type="entry name" value="Ig-like_fold"/>
</dbReference>
<dbReference type="SUPFAM" id="SSF101898">
    <property type="entry name" value="NHL repeat"/>
    <property type="match status" value="1"/>
</dbReference>
<feature type="region of interest" description="Disordered" evidence="1">
    <location>
        <begin position="25"/>
        <end position="83"/>
    </location>
</feature>
<dbReference type="Proteomes" id="UP000005801">
    <property type="component" value="Unassembled WGS sequence"/>
</dbReference>
<dbReference type="EMBL" id="ABCS01000116">
    <property type="protein sequence ID" value="EDM74762.1"/>
    <property type="molecule type" value="Genomic_DNA"/>
</dbReference>
<gene>
    <name evidence="3" type="ORF">PPSIR1_15625</name>
</gene>
<feature type="chain" id="PRO_5002697873" evidence="2">
    <location>
        <begin position="24"/>
        <end position="548"/>
    </location>
</feature>
<sequence>MARLTLTNPHAAALLVSSSLALAASGCFQPDEPGDDEVGEGTDETADASTDDTTGDTSDDTTTDDDTTTTEGTPNEAPTIDSFTLNGEAGDILITAAGAVQIAVEASDSDGEIAEVQILRDGEEFAVIPGPGPFTAEFVVGGEAFDGNYVFDAVAVDDGGLDAYAGPLTASVDVPLGGEIEAWDNDWGANEFSYRVAVDPDGTQVLVSGYESVMSEFYGRIERVQGEPWATDQVAVVQMAAGLAILDDARVMVSGWSAPDGEESVLIEYDSAGAQLNLTQGDWTSPGTPPANFEAPLDLITDADGNLYIAGVFTGDGGSQPDTSYMFKFNAAGDLLWQFHSDLSDAIGQPVYGVNIDVRGEDLLLTGQARTPVMDDVINQMWFARFDTDGNFQSEVVVDGDEGFAWAGSADPGGQVLMGGMRFTTDVNESYLARYGANGQPLWTKQGGHEGIGAVVGTAIDPFGNYVALMLEECVTGFFSLGNCSAYVRKYTPGGDLIWEQAYATNDFAGPSIIPLAGDLDVDRFGYIYATIPRMGEDMDYWAVKLHP</sequence>
<comment type="caution">
    <text evidence="3">The sequence shown here is derived from an EMBL/GenBank/DDBJ whole genome shotgun (WGS) entry which is preliminary data.</text>
</comment>
<protein>
    <submittedName>
        <fullName evidence="3">Cadherin</fullName>
    </submittedName>
</protein>
<dbReference type="RefSeq" id="WP_006976080.1">
    <property type="nucleotide sequence ID" value="NZ_ABCS01000116.1"/>
</dbReference>
<accession>A6GH93</accession>
<proteinExistence type="predicted"/>
<evidence type="ECO:0000313" key="3">
    <source>
        <dbReference type="EMBL" id="EDM74762.1"/>
    </source>
</evidence>
<evidence type="ECO:0000256" key="2">
    <source>
        <dbReference type="SAM" id="SignalP"/>
    </source>
</evidence>
<evidence type="ECO:0000313" key="4">
    <source>
        <dbReference type="Proteomes" id="UP000005801"/>
    </source>
</evidence>
<dbReference type="Gene3D" id="2.60.40.10">
    <property type="entry name" value="Immunoglobulins"/>
    <property type="match status" value="1"/>
</dbReference>
<keyword evidence="4" id="KW-1185">Reference proteome</keyword>